<protein>
    <recommendedName>
        <fullName evidence="4">SAF domain-containing protein</fullName>
    </recommendedName>
</protein>
<organism evidence="2 3">
    <name type="scientific">Amycolatopsis eburnea</name>
    <dbReference type="NCBI Taxonomy" id="2267691"/>
    <lineage>
        <taxon>Bacteria</taxon>
        <taxon>Bacillati</taxon>
        <taxon>Actinomycetota</taxon>
        <taxon>Actinomycetes</taxon>
        <taxon>Pseudonocardiales</taxon>
        <taxon>Pseudonocardiaceae</taxon>
        <taxon>Amycolatopsis</taxon>
    </lineage>
</organism>
<sequence length="215" mass="21752">MSWLGKKGRLTAVPAGRRTRRRLPHLLVGVLLVLACVGGALWWTTSAQGRVSVLAVARPLSVGHILERADVREVELAVADTIVTVPAERATAVLGRPMATSLGPGALLTPGSVGPAAVPGAGHAIVAVALKPGQFPLEVAAGSPTLVVVTTPSSPGSSSLPESGQTWPATVTALVRAESDQTTVISLQLVGDAALALARVPAGQVSLVMLAGGER</sequence>
<dbReference type="CDD" id="cd11614">
    <property type="entry name" value="SAF_CpaB_FlgA_like"/>
    <property type="match status" value="1"/>
</dbReference>
<keyword evidence="1" id="KW-1133">Transmembrane helix</keyword>
<evidence type="ECO:0008006" key="4">
    <source>
        <dbReference type="Google" id="ProtNLM"/>
    </source>
</evidence>
<gene>
    <name evidence="2" type="ORF">EIY87_21960</name>
</gene>
<evidence type="ECO:0000313" key="2">
    <source>
        <dbReference type="EMBL" id="RSD16601.1"/>
    </source>
</evidence>
<proteinExistence type="predicted"/>
<reference evidence="2 3" key="1">
    <citation type="submission" date="2018-12" db="EMBL/GenBank/DDBJ databases">
        <title>Amycolatopsis eburnea sp. nov. actinomycete associate with arbuscular mycorrhiza fungal spore.</title>
        <authorList>
            <person name="Lumyong S."/>
            <person name="Chaiya L."/>
        </authorList>
    </citation>
    <scope>NUCLEOTIDE SEQUENCE [LARGE SCALE GENOMIC DNA]</scope>
    <source>
        <strain evidence="2 3">GLM-1</strain>
    </source>
</reference>
<name>A0A3R9FM43_9PSEU</name>
<accession>A0A3R9FM43</accession>
<dbReference type="OrthoDB" id="3214303at2"/>
<evidence type="ECO:0000313" key="3">
    <source>
        <dbReference type="Proteomes" id="UP000267081"/>
    </source>
</evidence>
<dbReference type="AlphaFoldDB" id="A0A3R9FM43"/>
<keyword evidence="1" id="KW-0812">Transmembrane</keyword>
<dbReference type="EMBL" id="RSEC01000048">
    <property type="protein sequence ID" value="RSD16601.1"/>
    <property type="molecule type" value="Genomic_DNA"/>
</dbReference>
<keyword evidence="1" id="KW-0472">Membrane</keyword>
<keyword evidence="3" id="KW-1185">Reference proteome</keyword>
<feature type="transmembrane region" description="Helical" evidence="1">
    <location>
        <begin position="26"/>
        <end position="44"/>
    </location>
</feature>
<evidence type="ECO:0000256" key="1">
    <source>
        <dbReference type="SAM" id="Phobius"/>
    </source>
</evidence>
<dbReference type="Proteomes" id="UP000267081">
    <property type="component" value="Unassembled WGS sequence"/>
</dbReference>
<comment type="caution">
    <text evidence="2">The sequence shown here is derived from an EMBL/GenBank/DDBJ whole genome shotgun (WGS) entry which is preliminary data.</text>
</comment>